<evidence type="ECO:0000256" key="9">
    <source>
        <dbReference type="ARBA" id="ARBA00023315"/>
    </source>
</evidence>
<evidence type="ECO:0000259" key="13">
    <source>
        <dbReference type="Pfam" id="PF06974"/>
    </source>
</evidence>
<dbReference type="GO" id="GO:0004144">
    <property type="term" value="F:diacylglycerol O-acyltransferase activity"/>
    <property type="evidence" value="ECO:0007669"/>
    <property type="project" value="UniProtKB-EC"/>
</dbReference>
<gene>
    <name evidence="14" type="ORF">J2S63_004216</name>
</gene>
<dbReference type="NCBIfam" id="TIGR02946">
    <property type="entry name" value="acyl_WS_DGAT"/>
    <property type="match status" value="1"/>
</dbReference>
<evidence type="ECO:0000313" key="14">
    <source>
        <dbReference type="EMBL" id="MDR7364663.1"/>
    </source>
</evidence>
<keyword evidence="8 11" id="KW-0443">Lipid metabolism</keyword>
<comment type="pathway">
    <text evidence="1 11">Glycerolipid metabolism; triacylglycerol biosynthesis.</text>
</comment>
<dbReference type="Proteomes" id="UP001183648">
    <property type="component" value="Unassembled WGS sequence"/>
</dbReference>
<dbReference type="InterPro" id="IPR045034">
    <property type="entry name" value="O-acyltransferase_WSD1-like"/>
</dbReference>
<keyword evidence="7 11" id="KW-0319">Glycerol metabolism</keyword>
<keyword evidence="9 11" id="KW-0012">Acyltransferase</keyword>
<reference evidence="14 15" key="1">
    <citation type="submission" date="2023-07" db="EMBL/GenBank/DDBJ databases">
        <title>Sequencing the genomes of 1000 actinobacteria strains.</title>
        <authorList>
            <person name="Klenk H.-P."/>
        </authorList>
    </citation>
    <scope>NUCLEOTIDE SEQUENCE [LARGE SCALE GENOMIC DNA]</scope>
    <source>
        <strain evidence="14 15">DSM 19426</strain>
    </source>
</reference>
<evidence type="ECO:0000256" key="4">
    <source>
        <dbReference type="ARBA" id="ARBA00013244"/>
    </source>
</evidence>
<dbReference type="InterPro" id="IPR023213">
    <property type="entry name" value="CAT-like_dom_sf"/>
</dbReference>
<evidence type="ECO:0000256" key="8">
    <source>
        <dbReference type="ARBA" id="ARBA00023098"/>
    </source>
</evidence>
<evidence type="ECO:0000256" key="3">
    <source>
        <dbReference type="ARBA" id="ARBA00009587"/>
    </source>
</evidence>
<name>A0ABU2C1V5_9ACTN</name>
<evidence type="ECO:0000256" key="10">
    <source>
        <dbReference type="ARBA" id="ARBA00048109"/>
    </source>
</evidence>
<evidence type="ECO:0000256" key="6">
    <source>
        <dbReference type="ARBA" id="ARBA00022679"/>
    </source>
</evidence>
<comment type="caution">
    <text evidence="14">The sequence shown here is derived from an EMBL/GenBank/DDBJ whole genome shotgun (WGS) entry which is preliminary data.</text>
</comment>
<dbReference type="PANTHER" id="PTHR31650">
    <property type="entry name" value="O-ACYLTRANSFERASE (WSD1-LIKE) FAMILY PROTEIN"/>
    <property type="match status" value="1"/>
</dbReference>
<dbReference type="EMBL" id="JAVDYG010000001">
    <property type="protein sequence ID" value="MDR7364663.1"/>
    <property type="molecule type" value="Genomic_DNA"/>
</dbReference>
<evidence type="ECO:0000259" key="12">
    <source>
        <dbReference type="Pfam" id="PF03007"/>
    </source>
</evidence>
<keyword evidence="5 11" id="KW-0444">Lipid biosynthesis</keyword>
<proteinExistence type="inferred from homology"/>
<dbReference type="InterPro" id="IPR004255">
    <property type="entry name" value="O-acyltransferase_WSD1_N"/>
</dbReference>
<evidence type="ECO:0000256" key="7">
    <source>
        <dbReference type="ARBA" id="ARBA00022798"/>
    </source>
</evidence>
<organism evidence="14 15">
    <name type="scientific">Nocardioides marmoribigeumensis</name>
    <dbReference type="NCBI Taxonomy" id="433649"/>
    <lineage>
        <taxon>Bacteria</taxon>
        <taxon>Bacillati</taxon>
        <taxon>Actinomycetota</taxon>
        <taxon>Actinomycetes</taxon>
        <taxon>Propionibacteriales</taxon>
        <taxon>Nocardioidaceae</taxon>
        <taxon>Nocardioides</taxon>
    </lineage>
</organism>
<dbReference type="EC" id="2.3.1.20" evidence="4 11"/>
<protein>
    <recommendedName>
        <fullName evidence="4 11">Diacylglycerol O-acyltransferase</fullName>
        <ecNumber evidence="4 11">2.3.1.20</ecNumber>
    </recommendedName>
</protein>
<evidence type="ECO:0000313" key="15">
    <source>
        <dbReference type="Proteomes" id="UP001183648"/>
    </source>
</evidence>
<feature type="domain" description="O-acyltransferase WSD1 C-terminal" evidence="13">
    <location>
        <begin position="317"/>
        <end position="462"/>
    </location>
</feature>
<comment type="catalytic activity">
    <reaction evidence="10 11">
        <text>an acyl-CoA + a 1,2-diacyl-sn-glycerol = a triacyl-sn-glycerol + CoA</text>
        <dbReference type="Rhea" id="RHEA:10868"/>
        <dbReference type="ChEBI" id="CHEBI:17815"/>
        <dbReference type="ChEBI" id="CHEBI:57287"/>
        <dbReference type="ChEBI" id="CHEBI:58342"/>
        <dbReference type="ChEBI" id="CHEBI:64615"/>
        <dbReference type="EC" id="2.3.1.20"/>
    </reaction>
</comment>
<dbReference type="InterPro" id="IPR009721">
    <property type="entry name" value="O-acyltransferase_WSD1_C"/>
</dbReference>
<dbReference type="Pfam" id="PF06974">
    <property type="entry name" value="WS_DGAT_C"/>
    <property type="match status" value="1"/>
</dbReference>
<evidence type="ECO:0000256" key="2">
    <source>
        <dbReference type="ARBA" id="ARBA00005189"/>
    </source>
</evidence>
<keyword evidence="6 11" id="KW-0808">Transferase</keyword>
<dbReference type="InterPro" id="IPR014292">
    <property type="entry name" value="Acyl_transf_WS/DGAT"/>
</dbReference>
<evidence type="ECO:0000256" key="5">
    <source>
        <dbReference type="ARBA" id="ARBA00022516"/>
    </source>
</evidence>
<feature type="domain" description="O-acyltransferase WSD1-like N-terminal" evidence="12">
    <location>
        <begin position="6"/>
        <end position="273"/>
    </location>
</feature>
<dbReference type="Gene3D" id="3.30.559.10">
    <property type="entry name" value="Chloramphenicol acetyltransferase-like domain"/>
    <property type="match status" value="1"/>
</dbReference>
<dbReference type="Pfam" id="PF03007">
    <property type="entry name" value="WS_DGAT_cat"/>
    <property type="match status" value="1"/>
</dbReference>
<accession>A0ABU2C1V5</accession>
<comment type="pathway">
    <text evidence="2">Lipid metabolism.</text>
</comment>
<dbReference type="SUPFAM" id="SSF52777">
    <property type="entry name" value="CoA-dependent acyltransferases"/>
    <property type="match status" value="2"/>
</dbReference>
<sequence length="469" mass="51046">MAVPMDPTSAGFMIADSRNTPMHVGGLQLFTPPEGASDTWIRDLYDESLQTTEVAPIFHKRPWRSVATGGQWFWREDNQFDLEHHVRLSALPEPGRIRELLELGGRLHSTRMGFDRPLWEMHLISGLADGRAAFYSKMHHALVDGVSAMRLLQATLSTDPDKRDVPPPWAVRRVATQIEAEKDALGERLLELPLGALRSAYGIAADAAGLPGALVRTLNRGVRNDTAPIALYAPRTILNQKISSSRRIAAQDWPIERLRAVGKATRTTINDVVLAMCAGALRHYLIELDALPSQPLVAMVPMSLKLDQAGDASADGGNAVGTLMVKLHTDEPDAGKRLAGINASVRSGKEAVRSMSQNQILAMSALGVTPLVLMPMLGMQGLTRPPFNLVISNVPGPRKPLYMNGARLDGMYPLSIPYHGQAMNITCTSYDGRMNFGLTGCRRTAPSLQRLLTHLDDELAALEQAAGLA</sequence>
<keyword evidence="15" id="KW-1185">Reference proteome</keyword>
<dbReference type="PANTHER" id="PTHR31650:SF1">
    <property type="entry name" value="WAX ESTER SYNTHASE_DIACYLGLYCEROL ACYLTRANSFERASE 4-RELATED"/>
    <property type="match status" value="1"/>
</dbReference>
<comment type="similarity">
    <text evidence="3 11">Belongs to the long-chain O-acyltransferase family.</text>
</comment>
<dbReference type="RefSeq" id="WP_310306525.1">
    <property type="nucleotide sequence ID" value="NZ_BAAAPS010000006.1"/>
</dbReference>
<evidence type="ECO:0000256" key="1">
    <source>
        <dbReference type="ARBA" id="ARBA00004771"/>
    </source>
</evidence>
<evidence type="ECO:0000256" key="11">
    <source>
        <dbReference type="RuleBase" id="RU361241"/>
    </source>
</evidence>